<dbReference type="EMBL" id="LJCQ01000289">
    <property type="protein sequence ID" value="KPV46166.1"/>
    <property type="molecule type" value="Genomic_DNA"/>
</dbReference>
<feature type="transmembrane region" description="Helical" evidence="1">
    <location>
        <begin position="65"/>
        <end position="84"/>
    </location>
</feature>
<feature type="transmembrane region" description="Helical" evidence="1">
    <location>
        <begin position="14"/>
        <end position="33"/>
    </location>
</feature>
<evidence type="ECO:0000313" key="4">
    <source>
        <dbReference type="Proteomes" id="UP000050320"/>
    </source>
</evidence>
<dbReference type="Pfam" id="PF09852">
    <property type="entry name" value="DUF2079"/>
    <property type="match status" value="1"/>
</dbReference>
<comment type="caution">
    <text evidence="3">The sequence shown here is derived from an EMBL/GenBank/DDBJ whole genome shotgun (WGS) entry which is preliminary data.</text>
</comment>
<reference evidence="2 5" key="1">
    <citation type="submission" date="2015-09" db="EMBL/GenBank/DDBJ databases">
        <title>Draft genome sequence of Acidiplasma aeolicum DSM 18409.</title>
        <authorList>
            <person name="Hemp J."/>
        </authorList>
    </citation>
    <scope>NUCLEOTIDE SEQUENCE [LARGE SCALE GENOMIC DNA]</scope>
    <source>
        <strain evidence="2 5">V</strain>
    </source>
</reference>
<dbReference type="AlphaFoldDB" id="A0A0Q0VR80"/>
<feature type="transmembrane region" description="Helical" evidence="1">
    <location>
        <begin position="174"/>
        <end position="197"/>
    </location>
</feature>
<keyword evidence="1" id="KW-1133">Transmembrane helix</keyword>
<dbReference type="Proteomes" id="UP000050320">
    <property type="component" value="Unassembled WGS sequence"/>
</dbReference>
<feature type="transmembrane region" description="Helical" evidence="1">
    <location>
        <begin position="247"/>
        <end position="268"/>
    </location>
</feature>
<dbReference type="InterPro" id="IPR018650">
    <property type="entry name" value="STSV1_Orf64"/>
</dbReference>
<feature type="transmembrane region" description="Helical" evidence="1">
    <location>
        <begin position="217"/>
        <end position="235"/>
    </location>
</feature>
<evidence type="ECO:0008006" key="6">
    <source>
        <dbReference type="Google" id="ProtNLM"/>
    </source>
</evidence>
<feature type="transmembrane region" description="Helical" evidence="1">
    <location>
        <begin position="42"/>
        <end position="59"/>
    </location>
</feature>
<keyword evidence="1" id="KW-0812">Transmembrane</keyword>
<feature type="transmembrane region" description="Helical" evidence="1">
    <location>
        <begin position="125"/>
        <end position="153"/>
    </location>
</feature>
<feature type="transmembrane region" description="Helical" evidence="1">
    <location>
        <begin position="91"/>
        <end position="113"/>
    </location>
</feature>
<evidence type="ECO:0000313" key="3">
    <source>
        <dbReference type="EMBL" id="KQB33661.1"/>
    </source>
</evidence>
<keyword evidence="1" id="KW-0472">Membrane</keyword>
<dbReference type="PATRIC" id="fig|507754.4.peg.1864"/>
<gene>
    <name evidence="3" type="ORF">AOG54_06735</name>
    <name evidence="2" type="ORF">SE19_06725</name>
</gene>
<evidence type="ECO:0000313" key="2">
    <source>
        <dbReference type="EMBL" id="KPV46166.1"/>
    </source>
</evidence>
<evidence type="ECO:0000256" key="1">
    <source>
        <dbReference type="SAM" id="Phobius"/>
    </source>
</evidence>
<name>A0A0Q0VR80_9ARCH</name>
<reference evidence="3 4" key="2">
    <citation type="submission" date="2015-09" db="EMBL/GenBank/DDBJ databases">
        <title>Heavy metals and arsenic resistance mechanisms in polyextremophilic archaea of the family Ferroplasmaceae.</title>
        <authorList>
            <person name="Bulaev A.G."/>
            <person name="Kanygina A.V."/>
        </authorList>
    </citation>
    <scope>NUCLEOTIDE SEQUENCE [LARGE SCALE GENOMIC DNA]</scope>
    <source>
        <strain evidence="3 4">VT</strain>
    </source>
</reference>
<protein>
    <recommendedName>
        <fullName evidence="6">DUF2079 domain-containing protein</fullName>
    </recommendedName>
</protein>
<dbReference type="Proteomes" id="UP000050515">
    <property type="component" value="Unassembled WGS sequence"/>
</dbReference>
<organism evidence="3 4">
    <name type="scientific">Acidiplasma aeolicum</name>
    <dbReference type="NCBI Taxonomy" id="507754"/>
    <lineage>
        <taxon>Archaea</taxon>
        <taxon>Methanobacteriati</taxon>
        <taxon>Thermoplasmatota</taxon>
        <taxon>Thermoplasmata</taxon>
        <taxon>Thermoplasmatales</taxon>
        <taxon>Ferroplasmaceae</taxon>
        <taxon>Acidiplasma</taxon>
    </lineage>
</organism>
<accession>A0A0Q0VR80</accession>
<dbReference type="EMBL" id="LKBG01000283">
    <property type="protein sequence ID" value="KQB33661.1"/>
    <property type="molecule type" value="Genomic_DNA"/>
</dbReference>
<evidence type="ECO:0000313" key="5">
    <source>
        <dbReference type="Proteomes" id="UP000050515"/>
    </source>
</evidence>
<proteinExistence type="predicted"/>
<keyword evidence="4" id="KW-1185">Reference proteome</keyword>
<sequence length="482" mass="55311">MLYPFYSLDPNPEYLLVFQDFFISLGSIPIYFISKKILNSEFFGFIFGILWLLYYPIYGVEWFDFHFMALFPTLFLTAVAFLSYKKYRFSLLFMFLSAITDYMAPLIILMYLVVLLVKRERLPKYYYASLVVPFFAVFAAVNIVSPSYTLSLINYTAIIKDPAIITSMPVRKIIYYPMIALPLAFLPFGSIDILMIIPYIGLSLVHNYAPYLMPILYQYPALTSAPIFLGALSSLSKCMKKISRKKVKSILIVIISLSIITFLLFTPYGNLLTDNNNHFNYVDYFVGGNYQTSERITETKYDRYIYSAVSYVPKGSTLAIQNNMPQFTQDYRWVLPINNYSGSPEYVITDPYSVWFYNTTLSPGSYTNYVKFTNEKVLSGYGIYFECDGIVLLKKNYSGLPIKFVGMSFSSMSGSNLLFIAPGTYSVEVNSNVTRVYVLYGDNELSLPVSNGNFLFTTSVYLYNVTFTARTNSVFSFTQITW</sequence>